<protein>
    <submittedName>
        <fullName evidence="1">Uncharacterized protein</fullName>
    </submittedName>
</protein>
<name>A7SBR7_NEMVE</name>
<keyword evidence="2" id="KW-1185">Reference proteome</keyword>
<evidence type="ECO:0000313" key="2">
    <source>
        <dbReference type="Proteomes" id="UP000001593"/>
    </source>
</evidence>
<accession>A7SBR7</accession>
<dbReference type="PANTHER" id="PTHR33332">
    <property type="entry name" value="REVERSE TRANSCRIPTASE DOMAIN-CONTAINING PROTEIN"/>
    <property type="match status" value="1"/>
</dbReference>
<sequence length="134" mass="15015">VLDNSLIKEVPNTKSLGVCVDQHLSWNAHITNISKKIASGIGAIKRCRPFVPLETLRYAFNAIVQPHFDYCDVVWGNCHSTLATKLQKLQNRAARILTFSSSDADAHPLIESLGWSKLVDRRRAHMATMVYIIS</sequence>
<dbReference type="EMBL" id="DS469618">
    <property type="protein sequence ID" value="EDO38817.1"/>
    <property type="molecule type" value="Genomic_DNA"/>
</dbReference>
<dbReference type="Proteomes" id="UP000001593">
    <property type="component" value="Unassembled WGS sequence"/>
</dbReference>
<dbReference type="HOGENOM" id="CLU_135414_0_0_1"/>
<dbReference type="STRING" id="45351.A7SBR7"/>
<dbReference type="InParanoid" id="A7SBR7"/>
<proteinExistence type="predicted"/>
<dbReference type="PhylomeDB" id="A7SBR7"/>
<reference evidence="1 2" key="1">
    <citation type="journal article" date="2007" name="Science">
        <title>Sea anemone genome reveals ancestral eumetazoan gene repertoire and genomic organization.</title>
        <authorList>
            <person name="Putnam N.H."/>
            <person name="Srivastava M."/>
            <person name="Hellsten U."/>
            <person name="Dirks B."/>
            <person name="Chapman J."/>
            <person name="Salamov A."/>
            <person name="Terry A."/>
            <person name="Shapiro H."/>
            <person name="Lindquist E."/>
            <person name="Kapitonov V.V."/>
            <person name="Jurka J."/>
            <person name="Genikhovich G."/>
            <person name="Grigoriev I.V."/>
            <person name="Lucas S.M."/>
            <person name="Steele R.E."/>
            <person name="Finnerty J.R."/>
            <person name="Technau U."/>
            <person name="Martindale M.Q."/>
            <person name="Rokhsar D.S."/>
        </authorList>
    </citation>
    <scope>NUCLEOTIDE SEQUENCE [LARGE SCALE GENOMIC DNA]</scope>
    <source>
        <strain evidence="2">CH2 X CH6</strain>
    </source>
</reference>
<organism evidence="1 2">
    <name type="scientific">Nematostella vectensis</name>
    <name type="common">Starlet sea anemone</name>
    <dbReference type="NCBI Taxonomy" id="45351"/>
    <lineage>
        <taxon>Eukaryota</taxon>
        <taxon>Metazoa</taxon>
        <taxon>Cnidaria</taxon>
        <taxon>Anthozoa</taxon>
        <taxon>Hexacorallia</taxon>
        <taxon>Actiniaria</taxon>
        <taxon>Edwardsiidae</taxon>
        <taxon>Nematostella</taxon>
    </lineage>
</organism>
<gene>
    <name evidence="1" type="ORF">NEMVEDRAFT_v1g112617</name>
</gene>
<feature type="non-terminal residue" evidence="1">
    <location>
        <position position="1"/>
    </location>
</feature>
<evidence type="ECO:0000313" key="1">
    <source>
        <dbReference type="EMBL" id="EDO38817.1"/>
    </source>
</evidence>
<dbReference type="AlphaFoldDB" id="A7SBR7"/>